<evidence type="ECO:0000313" key="1">
    <source>
        <dbReference type="EMBL" id="APU67564.1"/>
    </source>
</evidence>
<accession>A0A1L7I2X6</accession>
<sequence length="39" mass="4558">MILIENSIFVIRLAKPFCLAFKIEFLNEESYKSHVSEVV</sequence>
<reference evidence="1 2" key="1">
    <citation type="submission" date="2016-07" db="EMBL/GenBank/DDBJ databases">
        <title>Multi-omics approach to identify versatile polysaccharide utilization systems of a marine flavobacterium Gramella flava.</title>
        <authorList>
            <person name="Tang K."/>
        </authorList>
    </citation>
    <scope>NUCLEOTIDE SEQUENCE [LARGE SCALE GENOMIC DNA]</scope>
    <source>
        <strain evidence="1 2">JLT2011</strain>
    </source>
</reference>
<dbReference type="AlphaFoldDB" id="A0A1L7I2X6"/>
<gene>
    <name evidence="1" type="ORF">GRFL_0840</name>
</gene>
<keyword evidence="2" id="KW-1185">Reference proteome</keyword>
<dbReference type="KEGG" id="gfl:GRFL_0840"/>
<proteinExistence type="predicted"/>
<name>A0A1L7I2X6_9FLAO</name>
<dbReference type="EMBL" id="CP016359">
    <property type="protein sequence ID" value="APU67564.1"/>
    <property type="molecule type" value="Genomic_DNA"/>
</dbReference>
<protein>
    <submittedName>
        <fullName evidence="1">Uncharacterized protein</fullName>
    </submittedName>
</protein>
<organism evidence="1 2">
    <name type="scientific">Christiangramia flava JLT2011</name>
    <dbReference type="NCBI Taxonomy" id="1229726"/>
    <lineage>
        <taxon>Bacteria</taxon>
        <taxon>Pseudomonadati</taxon>
        <taxon>Bacteroidota</taxon>
        <taxon>Flavobacteriia</taxon>
        <taxon>Flavobacteriales</taxon>
        <taxon>Flavobacteriaceae</taxon>
        <taxon>Christiangramia</taxon>
    </lineage>
</organism>
<evidence type="ECO:0000313" key="2">
    <source>
        <dbReference type="Proteomes" id="UP000186230"/>
    </source>
</evidence>
<dbReference type="Proteomes" id="UP000186230">
    <property type="component" value="Chromosome"/>
</dbReference>